<dbReference type="PANTHER" id="PTHR30143">
    <property type="entry name" value="ACID HYDRATASE"/>
    <property type="match status" value="1"/>
</dbReference>
<dbReference type="InParanoid" id="C8X9D8"/>
<dbReference type="Proteomes" id="UP000002218">
    <property type="component" value="Chromosome"/>
</dbReference>
<dbReference type="GO" id="GO:0047437">
    <property type="term" value="F:4-oxalocrotonate decarboxylase activity"/>
    <property type="evidence" value="ECO:0007669"/>
    <property type="project" value="UniProtKB-EC"/>
</dbReference>
<dbReference type="GO" id="GO:0008684">
    <property type="term" value="F:2-oxopent-4-enoate hydratase activity"/>
    <property type="evidence" value="ECO:0007669"/>
    <property type="project" value="TreeGrafter"/>
</dbReference>
<evidence type="ECO:0000313" key="4">
    <source>
        <dbReference type="Proteomes" id="UP000002218"/>
    </source>
</evidence>
<dbReference type="EC" id="4.1.1.77" evidence="3"/>
<dbReference type="PANTHER" id="PTHR30143:SF0">
    <property type="entry name" value="2-KETO-4-PENTENOATE HYDRATASE"/>
    <property type="match status" value="1"/>
</dbReference>
<proteinExistence type="predicted"/>
<dbReference type="eggNOG" id="COG3971">
    <property type="taxonomic scope" value="Bacteria"/>
</dbReference>
<evidence type="ECO:0000259" key="2">
    <source>
        <dbReference type="Pfam" id="PF01557"/>
    </source>
</evidence>
<keyword evidence="4" id="KW-1185">Reference proteome</keyword>
<feature type="domain" description="Fumarylacetoacetase-like C-terminal" evidence="2">
    <location>
        <begin position="85"/>
        <end position="257"/>
    </location>
</feature>
<dbReference type="AlphaFoldDB" id="C8X9D8"/>
<dbReference type="InterPro" id="IPR011234">
    <property type="entry name" value="Fumarylacetoacetase-like_C"/>
</dbReference>
<keyword evidence="1 3" id="KW-0456">Lyase</keyword>
<dbReference type="SUPFAM" id="SSF56529">
    <property type="entry name" value="FAH"/>
    <property type="match status" value="1"/>
</dbReference>
<dbReference type="HOGENOM" id="CLU_060136_4_0_11"/>
<dbReference type="InterPro" id="IPR036663">
    <property type="entry name" value="Fumarylacetoacetase_C_sf"/>
</dbReference>
<dbReference type="GO" id="GO:0005737">
    <property type="term" value="C:cytoplasm"/>
    <property type="evidence" value="ECO:0007669"/>
    <property type="project" value="TreeGrafter"/>
</dbReference>
<dbReference type="Pfam" id="PF01557">
    <property type="entry name" value="FAA_hydrolase"/>
    <property type="match status" value="1"/>
</dbReference>
<name>C8X9D8_NAKMY</name>
<gene>
    <name evidence="3" type="ordered locus">Namu_0794</name>
</gene>
<reference evidence="4" key="1">
    <citation type="submission" date="2009-09" db="EMBL/GenBank/DDBJ databases">
        <title>The complete genome of Nakamurella multipartita DSM 44233.</title>
        <authorList>
            <consortium name="US DOE Joint Genome Institute (JGI-PGF)"/>
            <person name="Lucas S."/>
            <person name="Copeland A."/>
            <person name="Lapidus A."/>
            <person name="Glavina del Rio T."/>
            <person name="Dalin E."/>
            <person name="Tice H."/>
            <person name="Bruce D."/>
            <person name="Goodwin L."/>
            <person name="Pitluck S."/>
            <person name="Kyrpides N."/>
            <person name="Mavromatis K."/>
            <person name="Ivanova N."/>
            <person name="Ovchinnikova G."/>
            <person name="Sims D."/>
            <person name="Meincke L."/>
            <person name="Brettin T."/>
            <person name="Detter J.C."/>
            <person name="Han C."/>
            <person name="Larimer F."/>
            <person name="Land M."/>
            <person name="Hauser L."/>
            <person name="Markowitz V."/>
            <person name="Cheng J.-F."/>
            <person name="Hugenholtz P."/>
            <person name="Woyke T."/>
            <person name="Wu D."/>
            <person name="Klenk H.-P."/>
            <person name="Eisen J.A."/>
        </authorList>
    </citation>
    <scope>NUCLEOTIDE SEQUENCE [LARGE SCALE GENOMIC DNA]</scope>
    <source>
        <strain evidence="4">ATCC 700099 / DSM 44233 / CIP 104796 / JCM 9543 / NBRC 105858 / Y-104</strain>
    </source>
</reference>
<protein>
    <submittedName>
        <fullName evidence="3">4-oxalocrotonate decarboxylase</fullName>
        <ecNumber evidence="3">4.1.1.77</ecNumber>
    </submittedName>
</protein>
<dbReference type="Gene3D" id="3.90.850.10">
    <property type="entry name" value="Fumarylacetoacetase-like, C-terminal domain"/>
    <property type="match status" value="1"/>
</dbReference>
<evidence type="ECO:0000256" key="1">
    <source>
        <dbReference type="ARBA" id="ARBA00023239"/>
    </source>
</evidence>
<sequence>MSTTSITPDEIAQVLLAGERNRTEVAQFSASHPDLDVRTAYAAQRAFVQAKLDAGEQLVGYKLGLTSRNKQRAMGVDCPLYGRVTSSMLATYGDPIPFDRFIHPRVESEIAFLLKQDVTAPATVSSVLAATDVVFGAVDVLDSRYEGFKFTLEDVVADNASAGAFYLGPVARPATELRLDLLGCIVRVDGEVTMTAAGAAVMGHPAAAVAWLANQLALEGESLKAGQLIFSGGVTAPVPVVPGGSVTFEFDGLGVIEVAGA</sequence>
<dbReference type="InterPro" id="IPR050772">
    <property type="entry name" value="Hydratase-Decarb/MhpD_sf"/>
</dbReference>
<evidence type="ECO:0000313" key="3">
    <source>
        <dbReference type="EMBL" id="ACV77206.1"/>
    </source>
</evidence>
<accession>C8X9D8</accession>
<organism evidence="3 4">
    <name type="scientific">Nakamurella multipartita (strain ATCC 700099 / DSM 44233 / CIP 104796 / JCM 9543 / NBRC 105858 / Y-104)</name>
    <name type="common">Microsphaera multipartita</name>
    <dbReference type="NCBI Taxonomy" id="479431"/>
    <lineage>
        <taxon>Bacteria</taxon>
        <taxon>Bacillati</taxon>
        <taxon>Actinomycetota</taxon>
        <taxon>Actinomycetes</taxon>
        <taxon>Nakamurellales</taxon>
        <taxon>Nakamurellaceae</taxon>
        <taxon>Nakamurella</taxon>
    </lineage>
</organism>
<dbReference type="EMBL" id="CP001737">
    <property type="protein sequence ID" value="ACV77206.1"/>
    <property type="molecule type" value="Genomic_DNA"/>
</dbReference>
<dbReference type="STRING" id="479431.Namu_0794"/>
<dbReference type="KEGG" id="nml:Namu_0794"/>
<reference evidence="3 4" key="2">
    <citation type="journal article" date="2010" name="Stand. Genomic Sci.">
        <title>Complete genome sequence of Nakamurella multipartita type strain (Y-104).</title>
        <authorList>
            <person name="Tice H."/>
            <person name="Mayilraj S."/>
            <person name="Sims D."/>
            <person name="Lapidus A."/>
            <person name="Nolan M."/>
            <person name="Lucas S."/>
            <person name="Glavina Del Rio T."/>
            <person name="Copeland A."/>
            <person name="Cheng J.F."/>
            <person name="Meincke L."/>
            <person name="Bruce D."/>
            <person name="Goodwin L."/>
            <person name="Pitluck S."/>
            <person name="Ivanova N."/>
            <person name="Mavromatis K."/>
            <person name="Ovchinnikova G."/>
            <person name="Pati A."/>
            <person name="Chen A."/>
            <person name="Palaniappan K."/>
            <person name="Land M."/>
            <person name="Hauser L."/>
            <person name="Chang Y.J."/>
            <person name="Jeffries C.D."/>
            <person name="Detter J.C."/>
            <person name="Brettin T."/>
            <person name="Rohde M."/>
            <person name="Goker M."/>
            <person name="Bristow J."/>
            <person name="Eisen J.A."/>
            <person name="Markowitz V."/>
            <person name="Hugenholtz P."/>
            <person name="Kyrpides N.C."/>
            <person name="Klenk H.P."/>
            <person name="Chen F."/>
        </authorList>
    </citation>
    <scope>NUCLEOTIDE SEQUENCE [LARGE SCALE GENOMIC DNA]</scope>
    <source>
        <strain evidence="4">ATCC 700099 / DSM 44233 / CIP 104796 / JCM 9543 / NBRC 105858 / Y-104</strain>
    </source>
</reference>
<dbReference type="RefSeq" id="WP_015746122.1">
    <property type="nucleotide sequence ID" value="NC_013235.1"/>
</dbReference>
<dbReference type="OrthoDB" id="9792137at2"/>